<dbReference type="EC" id="2.10.1.1" evidence="6"/>
<organism evidence="8 9">
    <name type="scientific">Roseovarius nanhaiticus</name>
    <dbReference type="NCBI Taxonomy" id="573024"/>
    <lineage>
        <taxon>Bacteria</taxon>
        <taxon>Pseudomonadati</taxon>
        <taxon>Pseudomonadota</taxon>
        <taxon>Alphaproteobacteria</taxon>
        <taxon>Rhodobacterales</taxon>
        <taxon>Roseobacteraceae</taxon>
        <taxon>Roseovarius</taxon>
    </lineage>
</organism>
<dbReference type="SMART" id="SM00852">
    <property type="entry name" value="MoCF_biosynth"/>
    <property type="match status" value="1"/>
</dbReference>
<gene>
    <name evidence="8" type="ORF">SAMN05421666_2296</name>
</gene>
<dbReference type="UniPathway" id="UPA00344"/>
<comment type="pathway">
    <text evidence="2 6">Cofactor biosynthesis; molybdopterin biosynthesis.</text>
</comment>
<dbReference type="InterPro" id="IPR036135">
    <property type="entry name" value="MoeA_linker/N_sf"/>
</dbReference>
<dbReference type="GO" id="GO:0046872">
    <property type="term" value="F:metal ion binding"/>
    <property type="evidence" value="ECO:0007669"/>
    <property type="project" value="UniProtKB-UniRule"/>
</dbReference>
<dbReference type="Gene3D" id="3.90.105.10">
    <property type="entry name" value="Molybdopterin biosynthesis moea protein, domain 2"/>
    <property type="match status" value="1"/>
</dbReference>
<dbReference type="GO" id="GO:0006777">
    <property type="term" value="P:Mo-molybdopterin cofactor biosynthetic process"/>
    <property type="evidence" value="ECO:0007669"/>
    <property type="project" value="UniProtKB-UniRule"/>
</dbReference>
<dbReference type="STRING" id="573024.SAMN05216208_3023"/>
<dbReference type="Gene3D" id="3.40.980.10">
    <property type="entry name" value="MoaB/Mog-like domain"/>
    <property type="match status" value="1"/>
</dbReference>
<proteinExistence type="inferred from homology"/>
<dbReference type="InterPro" id="IPR036688">
    <property type="entry name" value="MoeA_C_domain_IV_sf"/>
</dbReference>
<keyword evidence="9" id="KW-1185">Reference proteome</keyword>
<comment type="similarity">
    <text evidence="3 6">Belongs to the MoeA family.</text>
</comment>
<dbReference type="Pfam" id="PF03454">
    <property type="entry name" value="MoeA_C"/>
    <property type="match status" value="1"/>
</dbReference>
<dbReference type="SUPFAM" id="SSF53218">
    <property type="entry name" value="Molybdenum cofactor biosynthesis proteins"/>
    <property type="match status" value="1"/>
</dbReference>
<comment type="catalytic activity">
    <reaction evidence="5">
        <text>adenylyl-molybdopterin + molybdate = Mo-molybdopterin + AMP + H(+)</text>
        <dbReference type="Rhea" id="RHEA:35047"/>
        <dbReference type="ChEBI" id="CHEBI:15378"/>
        <dbReference type="ChEBI" id="CHEBI:36264"/>
        <dbReference type="ChEBI" id="CHEBI:62727"/>
        <dbReference type="ChEBI" id="CHEBI:71302"/>
        <dbReference type="ChEBI" id="CHEBI:456215"/>
        <dbReference type="EC" id="2.10.1.1"/>
    </reaction>
</comment>
<dbReference type="EMBL" id="FTNV01000002">
    <property type="protein sequence ID" value="SIS18142.1"/>
    <property type="molecule type" value="Genomic_DNA"/>
</dbReference>
<dbReference type="SUPFAM" id="SSF63867">
    <property type="entry name" value="MoeA C-terminal domain-like"/>
    <property type="match status" value="1"/>
</dbReference>
<feature type="domain" description="MoaB/Mog" evidence="7">
    <location>
        <begin position="490"/>
        <end position="627"/>
    </location>
</feature>
<dbReference type="PANTHER" id="PTHR10192">
    <property type="entry name" value="MOLYBDOPTERIN BIOSYNTHESIS PROTEIN"/>
    <property type="match status" value="1"/>
</dbReference>
<reference evidence="9" key="1">
    <citation type="submission" date="2017-01" db="EMBL/GenBank/DDBJ databases">
        <authorList>
            <person name="Varghese N."/>
            <person name="Submissions S."/>
        </authorList>
    </citation>
    <scope>NUCLEOTIDE SEQUENCE [LARGE SCALE GENOMIC DNA]</scope>
    <source>
        <strain evidence="9">DSM 29590</strain>
    </source>
</reference>
<dbReference type="NCBIfam" id="TIGR00177">
    <property type="entry name" value="molyb_syn"/>
    <property type="match status" value="1"/>
</dbReference>
<dbReference type="Pfam" id="PF00994">
    <property type="entry name" value="MoCF_biosynth"/>
    <property type="match status" value="1"/>
</dbReference>
<dbReference type="InterPro" id="IPR005111">
    <property type="entry name" value="MoeA_C_domain_IV"/>
</dbReference>
<keyword evidence="6" id="KW-0460">Magnesium</keyword>
<name>A0A1N7GZY6_9RHOB</name>
<dbReference type="GO" id="GO:0061599">
    <property type="term" value="F:molybdopterin molybdotransferase activity"/>
    <property type="evidence" value="ECO:0007669"/>
    <property type="project" value="UniProtKB-UniRule"/>
</dbReference>
<evidence type="ECO:0000313" key="8">
    <source>
        <dbReference type="EMBL" id="SIS18142.1"/>
    </source>
</evidence>
<dbReference type="PROSITE" id="PS01079">
    <property type="entry name" value="MOCF_BIOSYNTHESIS_2"/>
    <property type="match status" value="1"/>
</dbReference>
<evidence type="ECO:0000256" key="4">
    <source>
        <dbReference type="ARBA" id="ARBA00023150"/>
    </source>
</evidence>
<evidence type="ECO:0000256" key="3">
    <source>
        <dbReference type="ARBA" id="ARBA00010763"/>
    </source>
</evidence>
<evidence type="ECO:0000256" key="6">
    <source>
        <dbReference type="RuleBase" id="RU365090"/>
    </source>
</evidence>
<dbReference type="FunFam" id="3.40.980.10:FF:000001">
    <property type="entry name" value="Molybdopterin molybdenumtransferase"/>
    <property type="match status" value="1"/>
</dbReference>
<dbReference type="InterPro" id="IPR005110">
    <property type="entry name" value="MoeA_linker/N"/>
</dbReference>
<keyword evidence="4 6" id="KW-0501">Molybdenum cofactor biosynthesis</keyword>
<evidence type="ECO:0000256" key="2">
    <source>
        <dbReference type="ARBA" id="ARBA00005046"/>
    </source>
</evidence>
<keyword evidence="6 8" id="KW-0808">Transferase</keyword>
<dbReference type="InterPro" id="IPR038987">
    <property type="entry name" value="MoeA-like"/>
</dbReference>
<comment type="function">
    <text evidence="1 6">Catalyzes the insertion of molybdate into adenylated molybdopterin with the concomitant release of AMP.</text>
</comment>
<dbReference type="SUPFAM" id="SSF63882">
    <property type="entry name" value="MoeA N-terminal region -like"/>
    <property type="match status" value="1"/>
</dbReference>
<dbReference type="InterPro" id="IPR036425">
    <property type="entry name" value="MoaB/Mog-like_dom_sf"/>
</dbReference>
<keyword evidence="6" id="KW-0479">Metal-binding</keyword>
<keyword evidence="6" id="KW-0500">Molybdenum</keyword>
<evidence type="ECO:0000256" key="1">
    <source>
        <dbReference type="ARBA" id="ARBA00002901"/>
    </source>
</evidence>
<dbReference type="NCBIfam" id="NF045515">
    <property type="entry name" value="Glp_gephyrin"/>
    <property type="match status" value="1"/>
</dbReference>
<dbReference type="Proteomes" id="UP000186019">
    <property type="component" value="Unassembled WGS sequence"/>
</dbReference>
<comment type="cofactor">
    <cofactor evidence="6">
        <name>Mg(2+)</name>
        <dbReference type="ChEBI" id="CHEBI:18420"/>
    </cofactor>
</comment>
<dbReference type="GO" id="GO:0005829">
    <property type="term" value="C:cytosol"/>
    <property type="evidence" value="ECO:0007669"/>
    <property type="project" value="TreeGrafter"/>
</dbReference>
<evidence type="ECO:0000259" key="7">
    <source>
        <dbReference type="SMART" id="SM00852"/>
    </source>
</evidence>
<dbReference type="AlphaFoldDB" id="A0A1N7GZY6"/>
<accession>A0A1N7GZY6</accession>
<dbReference type="Pfam" id="PF03453">
    <property type="entry name" value="MoeA_N"/>
    <property type="match status" value="1"/>
</dbReference>
<dbReference type="PANTHER" id="PTHR10192:SF5">
    <property type="entry name" value="GEPHYRIN"/>
    <property type="match status" value="1"/>
</dbReference>
<dbReference type="CDD" id="cd00887">
    <property type="entry name" value="MoeA"/>
    <property type="match status" value="1"/>
</dbReference>
<dbReference type="Gene3D" id="2.40.340.10">
    <property type="entry name" value="MoeA, C-terminal, domain IV"/>
    <property type="match status" value="1"/>
</dbReference>
<dbReference type="RefSeq" id="WP_076534090.1">
    <property type="nucleotide sequence ID" value="NZ_FOAC01000003.1"/>
</dbReference>
<dbReference type="Gene3D" id="2.170.190.11">
    <property type="entry name" value="Molybdopterin biosynthesis moea protein, domain 3"/>
    <property type="match status" value="1"/>
</dbReference>
<protein>
    <recommendedName>
        <fullName evidence="6">Molybdopterin molybdenumtransferase</fullName>
        <ecNumber evidence="6">2.10.1.1</ecNumber>
    </recommendedName>
</protein>
<dbReference type="InterPro" id="IPR001453">
    <property type="entry name" value="MoaB/Mog_dom"/>
</dbReference>
<evidence type="ECO:0000313" key="9">
    <source>
        <dbReference type="Proteomes" id="UP000186019"/>
    </source>
</evidence>
<dbReference type="InterPro" id="IPR008284">
    <property type="entry name" value="MoCF_biosynth_CS"/>
</dbReference>
<sequence length="712" mass="75625">MSGFDSILIVDWSAANKRAPARPSKDAIWLGLVQDGTAQDPIYCRTRIDAEARIAEIIAAERAAGRRLLAGFDFPFGYPRGFARRVTGGDDPLALWDWLAERITDSETGANNRFDVAEALNALFDGAGPFWGKTHRDRWPGIPYRKEGIAYDEVAEKRACDLASQAASSCFQLCYNPTVGSQILMGLPMLSRLRRLPGVAVWPFQPWREADVVLAEIWPGLIEPAVRAAVAERPERIRDAVQVDLLSRALSQIPGAELDTLMSDLPPEAREEAWILGAGHAAELTALAMGRASAPPAPPPLRDDCFAMPAGTHWTPVDDALAALERGLHPVVRSGLRPLAEAAGRVLAAPVAAQRASPPHANSAVDGYGFAHASLPPGDPVMPLAPGRAAAGAPYAGRLPAGQALRVLTGAILPCGVDTVILEEDTRQAAGQLAFRAGIKPGANTRRAGEDMMQGAEVLPEGRVLTPADLALLASVGLGEVRVYDPLRVAVISTGDEVIEAGEEAKPGQIFDANRPMLLAQIARWGMNPIDMGRIPDDRAALRRALDDAAGRADAILTSGGASAGDEDHVSALLREAGAMREWRIALKPGRPLALGLWNGTPVFGLPGNPVAALVCTLIFARPALGILSGAGWSLPQGFDVPAGFAKSKKPGRREYLRARIREGRAEVFPSEGSGRVSSLSWAEGLVELPDGAAKVAPGDPVRYIPFGSFDF</sequence>
<dbReference type="OrthoDB" id="9804758at2"/>
<evidence type="ECO:0000256" key="5">
    <source>
        <dbReference type="ARBA" id="ARBA00047317"/>
    </source>
</evidence>